<accession>A0A4C1VLJ2</accession>
<protein>
    <submittedName>
        <fullName evidence="2">Uncharacterized protein</fullName>
    </submittedName>
</protein>
<dbReference type="EMBL" id="BGZK01000367">
    <property type="protein sequence ID" value="GBP39503.1"/>
    <property type="molecule type" value="Genomic_DNA"/>
</dbReference>
<dbReference type="Proteomes" id="UP000299102">
    <property type="component" value="Unassembled WGS sequence"/>
</dbReference>
<keyword evidence="3" id="KW-1185">Reference proteome</keyword>
<feature type="compositionally biased region" description="Polar residues" evidence="1">
    <location>
        <begin position="19"/>
        <end position="30"/>
    </location>
</feature>
<reference evidence="2 3" key="1">
    <citation type="journal article" date="2019" name="Commun. Biol.">
        <title>The bagworm genome reveals a unique fibroin gene that provides high tensile strength.</title>
        <authorList>
            <person name="Kono N."/>
            <person name="Nakamura H."/>
            <person name="Ohtoshi R."/>
            <person name="Tomita M."/>
            <person name="Numata K."/>
            <person name="Arakawa K."/>
        </authorList>
    </citation>
    <scope>NUCLEOTIDE SEQUENCE [LARGE SCALE GENOMIC DNA]</scope>
</reference>
<comment type="caution">
    <text evidence="2">The sequence shown here is derived from an EMBL/GenBank/DDBJ whole genome shotgun (WGS) entry which is preliminary data.</text>
</comment>
<evidence type="ECO:0000313" key="3">
    <source>
        <dbReference type="Proteomes" id="UP000299102"/>
    </source>
</evidence>
<evidence type="ECO:0000313" key="2">
    <source>
        <dbReference type="EMBL" id="GBP39503.1"/>
    </source>
</evidence>
<dbReference type="AlphaFoldDB" id="A0A4C1VLJ2"/>
<name>A0A4C1VLJ2_EUMVA</name>
<feature type="region of interest" description="Disordered" evidence="1">
    <location>
        <begin position="13"/>
        <end position="50"/>
    </location>
</feature>
<evidence type="ECO:0000256" key="1">
    <source>
        <dbReference type="SAM" id="MobiDB-lite"/>
    </source>
</evidence>
<feature type="compositionally biased region" description="Basic and acidic residues" evidence="1">
    <location>
        <begin position="40"/>
        <end position="50"/>
    </location>
</feature>
<gene>
    <name evidence="2" type="ORF">EVAR_32435_1</name>
</gene>
<organism evidence="2 3">
    <name type="scientific">Eumeta variegata</name>
    <name type="common">Bagworm moth</name>
    <name type="synonym">Eumeta japonica</name>
    <dbReference type="NCBI Taxonomy" id="151549"/>
    <lineage>
        <taxon>Eukaryota</taxon>
        <taxon>Metazoa</taxon>
        <taxon>Ecdysozoa</taxon>
        <taxon>Arthropoda</taxon>
        <taxon>Hexapoda</taxon>
        <taxon>Insecta</taxon>
        <taxon>Pterygota</taxon>
        <taxon>Neoptera</taxon>
        <taxon>Endopterygota</taxon>
        <taxon>Lepidoptera</taxon>
        <taxon>Glossata</taxon>
        <taxon>Ditrysia</taxon>
        <taxon>Tineoidea</taxon>
        <taxon>Psychidae</taxon>
        <taxon>Oiketicinae</taxon>
        <taxon>Eumeta</taxon>
    </lineage>
</organism>
<sequence>MVLEILYSIIQGNGVGKKSSPSASPWTRTATVDKAAPPQQKDDRSINPERRVRRATFAAASSLCSTSWMFHSSRITYRIFDMMWLRLAASDTQTSGKLIELPLPHPLI</sequence>
<proteinExistence type="predicted"/>